<accession>W4PZH6</accession>
<reference evidence="3" key="1">
    <citation type="journal article" date="2014" name="Genome Announc.">
        <title>Draft Genome Sequences of Three Alkaliphilic Bacillus Strains, Bacillus wakoensis JCM 9140T, Bacillus akibai JCM 9157T, and Bacillus hemicellulosilyticus JCM 9152T.</title>
        <authorList>
            <person name="Yuki M."/>
            <person name="Oshima K."/>
            <person name="Suda W."/>
            <person name="Oshida Y."/>
            <person name="Kitamura K."/>
            <person name="Iida T."/>
            <person name="Hattori M."/>
            <person name="Ohkuma M."/>
        </authorList>
    </citation>
    <scope>NUCLEOTIDE SEQUENCE [LARGE SCALE GENOMIC DNA]</scope>
    <source>
        <strain evidence="3">JCM 9140</strain>
    </source>
</reference>
<dbReference type="Pfam" id="PF00990">
    <property type="entry name" value="GGDEF"/>
    <property type="match status" value="1"/>
</dbReference>
<comment type="caution">
    <text evidence="3">The sequence shown here is derived from an EMBL/GenBank/DDBJ whole genome shotgun (WGS) entry which is preliminary data.</text>
</comment>
<dbReference type="InterPro" id="IPR050706">
    <property type="entry name" value="Cyclic-di-GMP_PDE-like"/>
</dbReference>
<gene>
    <name evidence="3" type="ORF">JCM9140_1119</name>
</gene>
<dbReference type="AlphaFoldDB" id="W4PZH6"/>
<dbReference type="STRING" id="1236970.JCM9140_1119"/>
<dbReference type="CDD" id="cd01948">
    <property type="entry name" value="EAL"/>
    <property type="match status" value="1"/>
</dbReference>
<dbReference type="PROSITE" id="PS50887">
    <property type="entry name" value="GGDEF"/>
    <property type="match status" value="1"/>
</dbReference>
<dbReference type="Pfam" id="PF13185">
    <property type="entry name" value="GAF_2"/>
    <property type="match status" value="1"/>
</dbReference>
<dbReference type="InterPro" id="IPR001633">
    <property type="entry name" value="EAL_dom"/>
</dbReference>
<dbReference type="InterPro" id="IPR000160">
    <property type="entry name" value="GGDEF_dom"/>
</dbReference>
<dbReference type="InterPro" id="IPR043128">
    <property type="entry name" value="Rev_trsase/Diguanyl_cyclase"/>
</dbReference>
<dbReference type="SUPFAM" id="SSF141868">
    <property type="entry name" value="EAL domain-like"/>
    <property type="match status" value="1"/>
</dbReference>
<dbReference type="SUPFAM" id="SSF55073">
    <property type="entry name" value="Nucleotide cyclase"/>
    <property type="match status" value="1"/>
</dbReference>
<feature type="domain" description="GGDEF" evidence="2">
    <location>
        <begin position="213"/>
        <end position="346"/>
    </location>
</feature>
<dbReference type="FunFam" id="3.20.20.450:FF:000001">
    <property type="entry name" value="Cyclic di-GMP phosphodiesterase yahA"/>
    <property type="match status" value="1"/>
</dbReference>
<dbReference type="GO" id="GO:0071111">
    <property type="term" value="F:cyclic-guanylate-specific phosphodiesterase activity"/>
    <property type="evidence" value="ECO:0007669"/>
    <property type="project" value="InterPro"/>
</dbReference>
<dbReference type="Proteomes" id="UP000018890">
    <property type="component" value="Unassembled WGS sequence"/>
</dbReference>
<dbReference type="CDD" id="cd01949">
    <property type="entry name" value="GGDEF"/>
    <property type="match status" value="1"/>
</dbReference>
<keyword evidence="4" id="KW-1185">Reference proteome</keyword>
<dbReference type="SMART" id="SM00267">
    <property type="entry name" value="GGDEF"/>
    <property type="match status" value="1"/>
</dbReference>
<dbReference type="Gene3D" id="3.20.20.450">
    <property type="entry name" value="EAL domain"/>
    <property type="match status" value="1"/>
</dbReference>
<dbReference type="SMART" id="SM00065">
    <property type="entry name" value="GAF"/>
    <property type="match status" value="1"/>
</dbReference>
<dbReference type="PANTHER" id="PTHR33121">
    <property type="entry name" value="CYCLIC DI-GMP PHOSPHODIESTERASE PDEF"/>
    <property type="match status" value="1"/>
</dbReference>
<evidence type="ECO:0000259" key="2">
    <source>
        <dbReference type="PROSITE" id="PS50887"/>
    </source>
</evidence>
<dbReference type="OrthoDB" id="9759607at2"/>
<protein>
    <submittedName>
        <fullName evidence="3">Diguanylate cyclase/phosphodiesterase</fullName>
    </submittedName>
</protein>
<proteinExistence type="predicted"/>
<dbReference type="SMART" id="SM00052">
    <property type="entry name" value="EAL"/>
    <property type="match status" value="1"/>
</dbReference>
<dbReference type="InterPro" id="IPR029016">
    <property type="entry name" value="GAF-like_dom_sf"/>
</dbReference>
<evidence type="ECO:0000313" key="4">
    <source>
        <dbReference type="Proteomes" id="UP000018890"/>
    </source>
</evidence>
<dbReference type="Pfam" id="PF00563">
    <property type="entry name" value="EAL"/>
    <property type="match status" value="1"/>
</dbReference>
<dbReference type="Gene3D" id="3.30.70.270">
    <property type="match status" value="1"/>
</dbReference>
<dbReference type="InterPro" id="IPR029787">
    <property type="entry name" value="Nucleotide_cyclase"/>
</dbReference>
<evidence type="ECO:0000259" key="1">
    <source>
        <dbReference type="PROSITE" id="PS50883"/>
    </source>
</evidence>
<dbReference type="PANTHER" id="PTHR33121:SF70">
    <property type="entry name" value="SIGNALING PROTEIN YKOW"/>
    <property type="match status" value="1"/>
</dbReference>
<dbReference type="InterPro" id="IPR035919">
    <property type="entry name" value="EAL_sf"/>
</dbReference>
<dbReference type="Gene3D" id="3.30.450.40">
    <property type="match status" value="1"/>
</dbReference>
<name>W4PZH6_9BACI</name>
<dbReference type="EMBL" id="BAUT01000007">
    <property type="protein sequence ID" value="GAE25142.1"/>
    <property type="molecule type" value="Genomic_DNA"/>
</dbReference>
<dbReference type="SUPFAM" id="SSF55781">
    <property type="entry name" value="GAF domain-like"/>
    <property type="match status" value="1"/>
</dbReference>
<dbReference type="PROSITE" id="PS50883">
    <property type="entry name" value="EAL"/>
    <property type="match status" value="1"/>
</dbReference>
<sequence>MNENTKIDQNQPNQWQHIIVKMLADNDTLESILIEIASLVEAYMPTAICSIQLLDQTKNRLEKPVALNLKEDYKEAVGGVKPGPRSGSCGTAIFKKETIIVSDIETNVLWDDFRELALDYGLRSCWSVPIFSPTKKVLGTFALYFYSKKEPSLKELNELNQFGQLAGIAIDYKQSKEEVLTIRSIDSLTGLVNGNQFKLAAKEMLKKSRTLNEAVAFIFIDLNRFNLINNIGGYSAGDNVLKEVTSRLQQVSPTPFPLLTRWNSDKFILALPGISKHSMPSYSEKIIELLSAPFKCHDHEFIVTTSIGVSCFPDDAEDVDELIKQSEAAMNEAKLKGMNQALSYSPVIADQLTKRMMIEKELRQAIKLESFVLHYQTQVMLSTNEVVGVEALIRWIHPTMGVISPANFIPIAEETGLIIPLGEWVLRTACEQIKQWEEEGMPSIRLSVNLSSVQLRQKNLVEKIKEIIEETRIDPTKLVLEVTESTLVNHMQYTINQLRDLKSLGIQVALDDFGTLYSSLNYLKHFPLDIIKIDRSFVHTLLSDSKDIEIVNTIIRLGKNLKLKVLAEGIETKGQAQLLQQHDCHEGQGFLFSKPVPMSLLKQATKV</sequence>
<dbReference type="NCBIfam" id="TIGR00254">
    <property type="entry name" value="GGDEF"/>
    <property type="match status" value="1"/>
</dbReference>
<evidence type="ECO:0000313" key="3">
    <source>
        <dbReference type="EMBL" id="GAE25142.1"/>
    </source>
</evidence>
<organism evidence="3 4">
    <name type="scientific">Halalkalibacter wakoensis JCM 9140</name>
    <dbReference type="NCBI Taxonomy" id="1236970"/>
    <lineage>
        <taxon>Bacteria</taxon>
        <taxon>Bacillati</taxon>
        <taxon>Bacillota</taxon>
        <taxon>Bacilli</taxon>
        <taxon>Bacillales</taxon>
        <taxon>Bacillaceae</taxon>
        <taxon>Halalkalibacter</taxon>
    </lineage>
</organism>
<dbReference type="InterPro" id="IPR003018">
    <property type="entry name" value="GAF"/>
</dbReference>
<dbReference type="RefSeq" id="WP_034743147.1">
    <property type="nucleotide sequence ID" value="NZ_BAUT01000007.1"/>
</dbReference>
<feature type="domain" description="EAL" evidence="1">
    <location>
        <begin position="355"/>
        <end position="607"/>
    </location>
</feature>